<evidence type="ECO:0000256" key="7">
    <source>
        <dbReference type="ARBA" id="ARBA00023034"/>
    </source>
</evidence>
<keyword evidence="6 10" id="KW-1133">Transmembrane helix</keyword>
<keyword evidence="7" id="KW-0333">Golgi apparatus</keyword>
<evidence type="ECO:0000313" key="12">
    <source>
        <dbReference type="EMBL" id="EME31336.1"/>
    </source>
</evidence>
<dbReference type="eggNOG" id="KOG0809">
    <property type="taxonomic scope" value="Eukaryota"/>
</dbReference>
<dbReference type="InterPro" id="IPR010989">
    <property type="entry name" value="SNARE"/>
</dbReference>
<dbReference type="Proteomes" id="UP000030680">
    <property type="component" value="Unassembled WGS sequence"/>
</dbReference>
<dbReference type="Gramene" id="EME31336">
    <property type="protein sequence ID" value="EME31336"/>
    <property type="gene ID" value="Gasu_13070"/>
</dbReference>
<proteinExistence type="inferred from homology"/>
<feature type="domain" description="T-SNARE coiled-coil homology" evidence="11">
    <location>
        <begin position="237"/>
        <end position="299"/>
    </location>
</feature>
<dbReference type="SUPFAM" id="SSF47661">
    <property type="entry name" value="t-snare proteins"/>
    <property type="match status" value="1"/>
</dbReference>
<dbReference type="InterPro" id="IPR045242">
    <property type="entry name" value="Syntaxin"/>
</dbReference>
<keyword evidence="5" id="KW-0653">Protein transport</keyword>
<dbReference type="STRING" id="130081.M2W6G9"/>
<dbReference type="CDD" id="cd15845">
    <property type="entry name" value="SNARE_syntaxin16"/>
    <property type="match status" value="1"/>
</dbReference>
<evidence type="ECO:0000256" key="1">
    <source>
        <dbReference type="ARBA" id="ARBA00004409"/>
    </source>
</evidence>
<dbReference type="PANTHER" id="PTHR19957">
    <property type="entry name" value="SYNTAXIN"/>
    <property type="match status" value="1"/>
</dbReference>
<dbReference type="GO" id="GO:0006906">
    <property type="term" value="P:vesicle fusion"/>
    <property type="evidence" value="ECO:0007669"/>
    <property type="project" value="TreeGrafter"/>
</dbReference>
<keyword evidence="13" id="KW-1185">Reference proteome</keyword>
<dbReference type="GeneID" id="17089999"/>
<dbReference type="GO" id="GO:0048278">
    <property type="term" value="P:vesicle docking"/>
    <property type="evidence" value="ECO:0007669"/>
    <property type="project" value="TreeGrafter"/>
</dbReference>
<keyword evidence="8" id="KW-0175">Coiled coil</keyword>
<dbReference type="InterPro" id="IPR006012">
    <property type="entry name" value="Syntaxin/epimorphin_CS"/>
</dbReference>
<dbReference type="OrthoDB" id="10251371at2759"/>
<dbReference type="PROSITE" id="PS00914">
    <property type="entry name" value="SYNTAXIN"/>
    <property type="match status" value="1"/>
</dbReference>
<dbReference type="InterPro" id="IPR000727">
    <property type="entry name" value="T_SNARE_dom"/>
</dbReference>
<dbReference type="RefSeq" id="XP_005707856.1">
    <property type="nucleotide sequence ID" value="XM_005707799.1"/>
</dbReference>
<keyword evidence="4 10" id="KW-0812">Transmembrane</keyword>
<gene>
    <name evidence="12" type="ORF">Gasu_13070</name>
</gene>
<dbReference type="GO" id="GO:0031201">
    <property type="term" value="C:SNARE complex"/>
    <property type="evidence" value="ECO:0007669"/>
    <property type="project" value="TreeGrafter"/>
</dbReference>
<dbReference type="PROSITE" id="PS50192">
    <property type="entry name" value="T_SNARE"/>
    <property type="match status" value="1"/>
</dbReference>
<dbReference type="AlphaFoldDB" id="M2W6G9"/>
<evidence type="ECO:0000259" key="11">
    <source>
        <dbReference type="PROSITE" id="PS50192"/>
    </source>
</evidence>
<comment type="similarity">
    <text evidence="2">Belongs to the syntaxin family.</text>
</comment>
<reference evidence="13" key="1">
    <citation type="journal article" date="2013" name="Science">
        <title>Gene transfer from bacteria and archaea facilitated evolution of an extremophilic eukaryote.</title>
        <authorList>
            <person name="Schonknecht G."/>
            <person name="Chen W.H."/>
            <person name="Ternes C.M."/>
            <person name="Barbier G.G."/>
            <person name="Shrestha R.P."/>
            <person name="Stanke M."/>
            <person name="Brautigam A."/>
            <person name="Baker B.J."/>
            <person name="Banfield J.F."/>
            <person name="Garavito R.M."/>
            <person name="Carr K."/>
            <person name="Wilkerson C."/>
            <person name="Rensing S.A."/>
            <person name="Gagneul D."/>
            <person name="Dickenson N.E."/>
            <person name="Oesterhelt C."/>
            <person name="Lercher M.J."/>
            <person name="Weber A.P."/>
        </authorList>
    </citation>
    <scope>NUCLEOTIDE SEQUENCE [LARGE SCALE GENOMIC DNA]</scope>
    <source>
        <strain evidence="13">074W</strain>
    </source>
</reference>
<evidence type="ECO:0000256" key="8">
    <source>
        <dbReference type="ARBA" id="ARBA00023054"/>
    </source>
</evidence>
<dbReference type="GO" id="GO:0000139">
    <property type="term" value="C:Golgi membrane"/>
    <property type="evidence" value="ECO:0007669"/>
    <property type="project" value="UniProtKB-SubCell"/>
</dbReference>
<comment type="subcellular location">
    <subcellularLocation>
        <location evidence="1">Golgi apparatus membrane</location>
        <topology evidence="1">Single-pass type IV membrane protein</topology>
    </subcellularLocation>
</comment>
<dbReference type="PANTHER" id="PTHR19957:SF83">
    <property type="entry name" value="SYNTAXIN-16"/>
    <property type="match status" value="1"/>
</dbReference>
<accession>M2W6G9</accession>
<dbReference type="Pfam" id="PF05739">
    <property type="entry name" value="SNARE"/>
    <property type="match status" value="1"/>
</dbReference>
<dbReference type="OMA" id="NRKMCII"/>
<evidence type="ECO:0000256" key="6">
    <source>
        <dbReference type="ARBA" id="ARBA00022989"/>
    </source>
</evidence>
<dbReference type="GO" id="GO:0005484">
    <property type="term" value="F:SNAP receptor activity"/>
    <property type="evidence" value="ECO:0007669"/>
    <property type="project" value="InterPro"/>
</dbReference>
<dbReference type="SMART" id="SM00397">
    <property type="entry name" value="t_SNARE"/>
    <property type="match status" value="1"/>
</dbReference>
<keyword evidence="3" id="KW-0813">Transport</keyword>
<keyword evidence="9 10" id="KW-0472">Membrane</keyword>
<feature type="transmembrane region" description="Helical" evidence="10">
    <location>
        <begin position="307"/>
        <end position="331"/>
    </location>
</feature>
<evidence type="ECO:0000256" key="4">
    <source>
        <dbReference type="ARBA" id="ARBA00022692"/>
    </source>
</evidence>
<dbReference type="Gene3D" id="1.20.58.70">
    <property type="match status" value="1"/>
</dbReference>
<evidence type="ECO:0000256" key="2">
    <source>
        <dbReference type="ARBA" id="ARBA00009063"/>
    </source>
</evidence>
<evidence type="ECO:0000256" key="3">
    <source>
        <dbReference type="ARBA" id="ARBA00022448"/>
    </source>
</evidence>
<evidence type="ECO:0000256" key="10">
    <source>
        <dbReference type="SAM" id="Phobius"/>
    </source>
</evidence>
<evidence type="ECO:0000313" key="13">
    <source>
        <dbReference type="Proteomes" id="UP000030680"/>
    </source>
</evidence>
<protein>
    <submittedName>
        <fullName evidence="12">Syntaxin isoform 2</fullName>
    </submittedName>
</protein>
<dbReference type="GO" id="GO:0000149">
    <property type="term" value="F:SNARE binding"/>
    <property type="evidence" value="ECO:0007669"/>
    <property type="project" value="TreeGrafter"/>
</dbReference>
<dbReference type="GO" id="GO:0006886">
    <property type="term" value="P:intracellular protein transport"/>
    <property type="evidence" value="ECO:0007669"/>
    <property type="project" value="InterPro"/>
</dbReference>
<organism evidence="12 13">
    <name type="scientific">Galdieria sulphuraria</name>
    <name type="common">Red alga</name>
    <dbReference type="NCBI Taxonomy" id="130081"/>
    <lineage>
        <taxon>Eukaryota</taxon>
        <taxon>Rhodophyta</taxon>
        <taxon>Bangiophyceae</taxon>
        <taxon>Galdieriales</taxon>
        <taxon>Galdieriaceae</taxon>
        <taxon>Galdieria</taxon>
    </lineage>
</organism>
<name>M2W6G9_GALSU</name>
<evidence type="ECO:0000256" key="9">
    <source>
        <dbReference type="ARBA" id="ARBA00023136"/>
    </source>
</evidence>
<sequence length="332" mass="37690">MTTRDRTAIFKRYREESVVAKRRRSGNDGIQTIGNQSLSGNHKELAPFLNKGIFVASLGCDNLFIKCAFVGSIQTDSHTVFLPPQWLDWYEELSNSVDSVTHQLAQLESLQQNHLLPGFEERSDEESQISELSRNITLLLQRSQERIRLLAPSSSEPNISSEEKLLRTNAQKYFASKLQELSLSFRRNQKEYLRKLQGQNALVEESTDENPLSTSLELEEYDPGFTQEQVMLLENSDQVASERQREIMKIASSINDLATIVKDIASLVIDQGTLLDRIDYNVEEIEVSTEGAVKELEKAKRSQKKGLAFFLILILSIGCGIMFLLLLAKIFR</sequence>
<dbReference type="EMBL" id="KB454492">
    <property type="protein sequence ID" value="EME31336.1"/>
    <property type="molecule type" value="Genomic_DNA"/>
</dbReference>
<evidence type="ECO:0000256" key="5">
    <source>
        <dbReference type="ARBA" id="ARBA00022927"/>
    </source>
</evidence>